<dbReference type="Gene3D" id="1.25.40.10">
    <property type="entry name" value="Tetratricopeptide repeat domain"/>
    <property type="match status" value="1"/>
</dbReference>
<organism evidence="2 3">
    <name type="scientific">Simkania negevensis</name>
    <dbReference type="NCBI Taxonomy" id="83561"/>
    <lineage>
        <taxon>Bacteria</taxon>
        <taxon>Pseudomonadati</taxon>
        <taxon>Chlamydiota</taxon>
        <taxon>Chlamydiia</taxon>
        <taxon>Parachlamydiales</taxon>
        <taxon>Simkaniaceae</taxon>
        <taxon>Simkania</taxon>
    </lineage>
</organism>
<evidence type="ECO:0000313" key="2">
    <source>
        <dbReference type="EMBL" id="MBN4067492.1"/>
    </source>
</evidence>
<dbReference type="EMBL" id="JAFITR010000165">
    <property type="protein sequence ID" value="MBN4067492.1"/>
    <property type="molecule type" value="Genomic_DNA"/>
</dbReference>
<proteinExistence type="predicted"/>
<evidence type="ECO:0008006" key="4">
    <source>
        <dbReference type="Google" id="ProtNLM"/>
    </source>
</evidence>
<dbReference type="SUPFAM" id="SSF48452">
    <property type="entry name" value="TPR-like"/>
    <property type="match status" value="1"/>
</dbReference>
<protein>
    <recommendedName>
        <fullName evidence="4">Tetratricopeptide repeat protein</fullName>
    </recommendedName>
</protein>
<dbReference type="Proteomes" id="UP000722121">
    <property type="component" value="Unassembled WGS sequence"/>
</dbReference>
<accession>A0ABS3AX05</accession>
<evidence type="ECO:0000256" key="1">
    <source>
        <dbReference type="SAM" id="Phobius"/>
    </source>
</evidence>
<keyword evidence="3" id="KW-1185">Reference proteome</keyword>
<gene>
    <name evidence="2" type="ORF">JYU14_05350</name>
</gene>
<keyword evidence="1" id="KW-0472">Membrane</keyword>
<dbReference type="InterPro" id="IPR011990">
    <property type="entry name" value="TPR-like_helical_dom_sf"/>
</dbReference>
<evidence type="ECO:0000313" key="3">
    <source>
        <dbReference type="Proteomes" id="UP000722121"/>
    </source>
</evidence>
<keyword evidence="1" id="KW-1133">Transmembrane helix</keyword>
<reference evidence="2 3" key="1">
    <citation type="submission" date="2021-02" db="EMBL/GenBank/DDBJ databases">
        <title>Activity-based single-cell genomes from oceanic crustal fluid captures similar information to metagenomic and metatranscriptomic surveys with orders of magnitude less sampling.</title>
        <authorList>
            <person name="D'Angelo T.S."/>
            <person name="Orcutt B.N."/>
        </authorList>
    </citation>
    <scope>NUCLEOTIDE SEQUENCE [LARGE SCALE GENOMIC DNA]</scope>
    <source>
        <strain evidence="2">AH-315-G07</strain>
    </source>
</reference>
<feature type="non-terminal residue" evidence="2">
    <location>
        <position position="640"/>
    </location>
</feature>
<comment type="caution">
    <text evidence="2">The sequence shown here is derived from an EMBL/GenBank/DDBJ whole genome shotgun (WGS) entry which is preliminary data.</text>
</comment>
<name>A0ABS3AX05_9BACT</name>
<keyword evidence="1" id="KW-0812">Transmembrane</keyword>
<feature type="transmembrane region" description="Helical" evidence="1">
    <location>
        <begin position="6"/>
        <end position="24"/>
    </location>
</feature>
<sequence>MTYLKAAIATIALVLVGLATYLFFSYDKDHYLNIALDAYQRDKYSEAGHLIDKIKKKLPEDAYHLYRGYILRAEGSMDQAMEAFDQAINQSKHGTNLSEHYLNKATNALLASDVESALPWLSKVNHKERASHYYLMLDALASYYRGDYSQALALWERSSQGRHDYPWLDVSFNKHFPDAWLQQHQIRCHLEQGIYLTGRKLLEENSRLLSTYNEGKYNFLMGLSYVKEAEEKTPSLSLPYYKLAHSYFDKVPVFHRSFDSERKTIIAYTKQAVDRFIENNSFEELYTFTDLLEASRAIDELYQLSKQLMHAFERHWGKDKTTANNTFNALLRIVKSDSVTELFDNYFNDAAESAFSNNEIQRLLAYQQIAPMLKQGRAPFERRMWSFFEKRVEDAFTNDSPSLDKTRKQLEDWLALAPSASEKLRFSIEILTYSKPFWDRASKQSKAIEAVRLASSLPSFSEEEEFHDALEAFLQTLVPRSYSENDVTTLSTLLGIAEEYHLNIPDLYRQNEVANNIEDARHALQREDHATTLQKAEWVLQVASNNIEALELAGTASFLLKNFSAAKHYLSSLPTLSLPLEETLALSRVMSQEEEGLQTLKQLAESSSLSDQSYLILGYSAQFHEETQQAYHWFKQVAEP</sequence>